<sequence>MVSGIQRPCLGCGKLIGSGSRCGPCRPQPKRTAPERGYDHRWRQLSTKQRKASPFCERCGSTQTLECDHIIPLAERPDLALEPLNTRVLCRTCNRSRGNRATDAERKQVLDAITRRKQRLARFYASQQ</sequence>
<dbReference type="GO" id="GO:0003676">
    <property type="term" value="F:nucleic acid binding"/>
    <property type="evidence" value="ECO:0007669"/>
    <property type="project" value="InterPro"/>
</dbReference>
<dbReference type="SMART" id="SM00507">
    <property type="entry name" value="HNHc"/>
    <property type="match status" value="1"/>
</dbReference>
<dbReference type="AlphaFoldDB" id="A0A1X0DBJ1"/>
<proteinExistence type="predicted"/>
<dbReference type="Pfam" id="PF01844">
    <property type="entry name" value="HNH"/>
    <property type="match status" value="1"/>
</dbReference>
<gene>
    <name evidence="2" type="ORF">BST26_12855</name>
</gene>
<dbReference type="RefSeq" id="WP_083031429.1">
    <property type="nucleotide sequence ID" value="NZ_AP022618.1"/>
</dbReference>
<feature type="domain" description="HNH nuclease" evidence="1">
    <location>
        <begin position="44"/>
        <end position="95"/>
    </location>
</feature>
<evidence type="ECO:0000313" key="3">
    <source>
        <dbReference type="Proteomes" id="UP000192801"/>
    </source>
</evidence>
<accession>A0A1X0DBJ1</accession>
<dbReference type="Gene3D" id="1.10.30.50">
    <property type="match status" value="1"/>
</dbReference>
<protein>
    <recommendedName>
        <fullName evidence="1">HNH nuclease domain-containing protein</fullName>
    </recommendedName>
</protein>
<comment type="caution">
    <text evidence="2">The sequence shown here is derived from an EMBL/GenBank/DDBJ whole genome shotgun (WGS) entry which is preliminary data.</text>
</comment>
<reference evidence="2 3" key="1">
    <citation type="submission" date="2016-12" db="EMBL/GenBank/DDBJ databases">
        <title>The new phylogeny of genus Mycobacterium.</title>
        <authorList>
            <person name="Tortoli E."/>
            <person name="Trovato A."/>
            <person name="Cirillo D.M."/>
        </authorList>
    </citation>
    <scope>NUCLEOTIDE SEQUENCE [LARGE SCALE GENOMIC DNA]</scope>
    <source>
        <strain evidence="2 3">DSM 45130</strain>
    </source>
</reference>
<dbReference type="GO" id="GO:0008270">
    <property type="term" value="F:zinc ion binding"/>
    <property type="evidence" value="ECO:0007669"/>
    <property type="project" value="InterPro"/>
</dbReference>
<dbReference type="GO" id="GO:0004519">
    <property type="term" value="F:endonuclease activity"/>
    <property type="evidence" value="ECO:0007669"/>
    <property type="project" value="InterPro"/>
</dbReference>
<dbReference type="Proteomes" id="UP000192801">
    <property type="component" value="Unassembled WGS sequence"/>
</dbReference>
<dbReference type="CDD" id="cd00085">
    <property type="entry name" value="HNHc"/>
    <property type="match status" value="1"/>
</dbReference>
<evidence type="ECO:0000313" key="2">
    <source>
        <dbReference type="EMBL" id="ORA69753.1"/>
    </source>
</evidence>
<name>A0A1X0DBJ1_9MYCO</name>
<organism evidence="2 3">
    <name type="scientific">Mycolicibacterium insubricum</name>
    <dbReference type="NCBI Taxonomy" id="444597"/>
    <lineage>
        <taxon>Bacteria</taxon>
        <taxon>Bacillati</taxon>
        <taxon>Actinomycetota</taxon>
        <taxon>Actinomycetes</taxon>
        <taxon>Mycobacteriales</taxon>
        <taxon>Mycobacteriaceae</taxon>
        <taxon>Mycolicibacterium</taxon>
    </lineage>
</organism>
<dbReference type="InterPro" id="IPR002711">
    <property type="entry name" value="HNH"/>
</dbReference>
<keyword evidence="3" id="KW-1185">Reference proteome</keyword>
<dbReference type="InterPro" id="IPR003615">
    <property type="entry name" value="HNH_nuc"/>
</dbReference>
<dbReference type="EMBL" id="MVHS01000029">
    <property type="protein sequence ID" value="ORA69753.1"/>
    <property type="molecule type" value="Genomic_DNA"/>
</dbReference>
<evidence type="ECO:0000259" key="1">
    <source>
        <dbReference type="SMART" id="SM00507"/>
    </source>
</evidence>
<dbReference type="OrthoDB" id="4578716at2"/>